<comment type="caution">
    <text evidence="3">The sequence shown here is derived from an EMBL/GenBank/DDBJ whole genome shotgun (WGS) entry which is preliminary data.</text>
</comment>
<keyword evidence="1" id="KW-0732">Signal</keyword>
<feature type="chain" id="PRO_5047106539" description="DUF8020 domain-containing protein" evidence="1">
    <location>
        <begin position="27"/>
        <end position="176"/>
    </location>
</feature>
<evidence type="ECO:0000256" key="1">
    <source>
        <dbReference type="SAM" id="SignalP"/>
    </source>
</evidence>
<evidence type="ECO:0000313" key="4">
    <source>
        <dbReference type="Proteomes" id="UP001595696"/>
    </source>
</evidence>
<dbReference type="Pfam" id="PF26059">
    <property type="entry name" value="DUF8020"/>
    <property type="match status" value="1"/>
</dbReference>
<dbReference type="InterPro" id="IPR058333">
    <property type="entry name" value="DUF8020"/>
</dbReference>
<dbReference type="EMBL" id="JBHSAX010000019">
    <property type="protein sequence ID" value="MFC3964867.1"/>
    <property type="molecule type" value="Genomic_DNA"/>
</dbReference>
<feature type="signal peptide" evidence="1">
    <location>
        <begin position="1"/>
        <end position="26"/>
    </location>
</feature>
<name>A0ABV8DZY0_9NOCA</name>
<accession>A0ABV8DZY0</accession>
<sequence>MRVDRIAVTAVLAAAVTAGAAGVVHAAPAPAAAVSVQGNEQGIAFTTTPAADGRLVTTVAAGSFAVTGGAVALSDAAGTVVAVVPLTVQTGGGAVDLRPVVGDAGRTLTLAPVSATGEVQPVQDETTARKQYNAGVGAIIGAGIGAVLGFFLGGVGALVTVPIGAGIGALIGFSTP</sequence>
<gene>
    <name evidence="3" type="ORF">ACFO0B_23015</name>
</gene>
<proteinExistence type="predicted"/>
<dbReference type="Proteomes" id="UP001595696">
    <property type="component" value="Unassembled WGS sequence"/>
</dbReference>
<dbReference type="RefSeq" id="WP_378614640.1">
    <property type="nucleotide sequence ID" value="NZ_JBHSAX010000019.1"/>
</dbReference>
<reference evidence="4" key="1">
    <citation type="journal article" date="2019" name="Int. J. Syst. Evol. Microbiol.">
        <title>The Global Catalogue of Microorganisms (GCM) 10K type strain sequencing project: providing services to taxonomists for standard genome sequencing and annotation.</title>
        <authorList>
            <consortium name="The Broad Institute Genomics Platform"/>
            <consortium name="The Broad Institute Genome Sequencing Center for Infectious Disease"/>
            <person name="Wu L."/>
            <person name="Ma J."/>
        </authorList>
    </citation>
    <scope>NUCLEOTIDE SEQUENCE [LARGE SCALE GENOMIC DNA]</scope>
    <source>
        <strain evidence="4">CGMCC 4.7330</strain>
    </source>
</reference>
<keyword evidence="4" id="KW-1185">Reference proteome</keyword>
<feature type="domain" description="DUF8020" evidence="2">
    <location>
        <begin position="42"/>
        <end position="113"/>
    </location>
</feature>
<evidence type="ECO:0000259" key="2">
    <source>
        <dbReference type="Pfam" id="PF26059"/>
    </source>
</evidence>
<protein>
    <recommendedName>
        <fullName evidence="2">DUF8020 domain-containing protein</fullName>
    </recommendedName>
</protein>
<evidence type="ECO:0000313" key="3">
    <source>
        <dbReference type="EMBL" id="MFC3964867.1"/>
    </source>
</evidence>
<organism evidence="3 4">
    <name type="scientific">Nocardia jiangsuensis</name>
    <dbReference type="NCBI Taxonomy" id="1691563"/>
    <lineage>
        <taxon>Bacteria</taxon>
        <taxon>Bacillati</taxon>
        <taxon>Actinomycetota</taxon>
        <taxon>Actinomycetes</taxon>
        <taxon>Mycobacteriales</taxon>
        <taxon>Nocardiaceae</taxon>
        <taxon>Nocardia</taxon>
    </lineage>
</organism>